<keyword evidence="15" id="KW-1185">Reference proteome</keyword>
<evidence type="ECO:0000256" key="11">
    <source>
        <dbReference type="RuleBase" id="RU003357"/>
    </source>
</evidence>
<dbReference type="CDD" id="cd01347">
    <property type="entry name" value="ligand_gated_channel"/>
    <property type="match status" value="1"/>
</dbReference>
<gene>
    <name evidence="14" type="ORF">QQF73_13260</name>
</gene>
<keyword evidence="14" id="KW-0675">Receptor</keyword>
<dbReference type="PANTHER" id="PTHR30069">
    <property type="entry name" value="TONB-DEPENDENT OUTER MEMBRANE RECEPTOR"/>
    <property type="match status" value="1"/>
</dbReference>
<proteinExistence type="inferred from homology"/>
<dbReference type="RefSeq" id="WP_219867718.1">
    <property type="nucleotide sequence ID" value="NZ_JASSQD010000002.1"/>
</dbReference>
<evidence type="ECO:0000256" key="1">
    <source>
        <dbReference type="ARBA" id="ARBA00004571"/>
    </source>
</evidence>
<evidence type="ECO:0000259" key="12">
    <source>
        <dbReference type="Pfam" id="PF00593"/>
    </source>
</evidence>
<dbReference type="Proteomes" id="UP001223547">
    <property type="component" value="Unassembled WGS sequence"/>
</dbReference>
<feature type="domain" description="TonB-dependent receptor-like beta-barrel" evidence="12">
    <location>
        <begin position="221"/>
        <end position="585"/>
    </location>
</feature>
<dbReference type="InterPro" id="IPR039426">
    <property type="entry name" value="TonB-dep_rcpt-like"/>
</dbReference>
<dbReference type="PROSITE" id="PS52016">
    <property type="entry name" value="TONB_DEPENDENT_REC_3"/>
    <property type="match status" value="1"/>
</dbReference>
<dbReference type="Gene3D" id="2.170.130.10">
    <property type="entry name" value="TonB-dependent receptor, plug domain"/>
    <property type="match status" value="1"/>
</dbReference>
<evidence type="ECO:0000256" key="4">
    <source>
        <dbReference type="ARBA" id="ARBA00022692"/>
    </source>
</evidence>
<feature type="domain" description="TonB-dependent receptor plug" evidence="13">
    <location>
        <begin position="57"/>
        <end position="161"/>
    </location>
</feature>
<keyword evidence="5" id="KW-0732">Signal</keyword>
<evidence type="ECO:0000256" key="6">
    <source>
        <dbReference type="ARBA" id="ARBA00023065"/>
    </source>
</evidence>
<keyword evidence="8 10" id="KW-0472">Membrane</keyword>
<dbReference type="EMBL" id="JASSQD010000002">
    <property type="protein sequence ID" value="MDK9558596.1"/>
    <property type="molecule type" value="Genomic_DNA"/>
</dbReference>
<evidence type="ECO:0000259" key="13">
    <source>
        <dbReference type="Pfam" id="PF07715"/>
    </source>
</evidence>
<evidence type="ECO:0000256" key="7">
    <source>
        <dbReference type="ARBA" id="ARBA00023077"/>
    </source>
</evidence>
<protein>
    <submittedName>
        <fullName evidence="14">TonB-dependent receptor</fullName>
    </submittedName>
</protein>
<name>A0ABT7HE01_9GAMM</name>
<evidence type="ECO:0000313" key="15">
    <source>
        <dbReference type="Proteomes" id="UP001223547"/>
    </source>
</evidence>
<dbReference type="SUPFAM" id="SSF56935">
    <property type="entry name" value="Porins"/>
    <property type="match status" value="1"/>
</dbReference>
<dbReference type="InterPro" id="IPR012910">
    <property type="entry name" value="Plug_dom"/>
</dbReference>
<comment type="caution">
    <text evidence="14">The sequence shown here is derived from an EMBL/GenBank/DDBJ whole genome shotgun (WGS) entry which is preliminary data.</text>
</comment>
<dbReference type="Pfam" id="PF07715">
    <property type="entry name" value="Plug"/>
    <property type="match status" value="1"/>
</dbReference>
<keyword evidence="3 10" id="KW-1134">Transmembrane beta strand</keyword>
<evidence type="ECO:0000313" key="14">
    <source>
        <dbReference type="EMBL" id="MDK9558596.1"/>
    </source>
</evidence>
<evidence type="ECO:0000256" key="9">
    <source>
        <dbReference type="ARBA" id="ARBA00023237"/>
    </source>
</evidence>
<evidence type="ECO:0000256" key="10">
    <source>
        <dbReference type="PROSITE-ProRule" id="PRU01360"/>
    </source>
</evidence>
<dbReference type="Gene3D" id="2.40.170.20">
    <property type="entry name" value="TonB-dependent receptor, beta-barrel domain"/>
    <property type="match status" value="1"/>
</dbReference>
<keyword evidence="7 11" id="KW-0798">TonB box</keyword>
<reference evidence="14 15" key="1">
    <citation type="submission" date="2023-05" db="EMBL/GenBank/DDBJ databases">
        <title>Marinobacter albus sp. nov., a marine bacterium isolated from sand in a coastal intertidal zone of huludao.</title>
        <authorList>
            <person name="Deng T."/>
        </authorList>
    </citation>
    <scope>NUCLEOTIDE SEQUENCE [LARGE SCALE GENOMIC DNA]</scope>
    <source>
        <strain evidence="14 15">M216</strain>
    </source>
</reference>
<evidence type="ECO:0000256" key="5">
    <source>
        <dbReference type="ARBA" id="ARBA00022729"/>
    </source>
</evidence>
<dbReference type="InterPro" id="IPR000531">
    <property type="entry name" value="Beta-barrel_TonB"/>
</dbReference>
<comment type="similarity">
    <text evidence="10 11">Belongs to the TonB-dependent receptor family.</text>
</comment>
<evidence type="ECO:0000256" key="2">
    <source>
        <dbReference type="ARBA" id="ARBA00022448"/>
    </source>
</evidence>
<keyword evidence="4 10" id="KW-0812">Transmembrane</keyword>
<evidence type="ECO:0000256" key="3">
    <source>
        <dbReference type="ARBA" id="ARBA00022452"/>
    </source>
</evidence>
<accession>A0ABT7HE01</accession>
<organism evidence="14 15">
    <name type="scientific">Marinobacter albus</name>
    <dbReference type="NCBI Taxonomy" id="3030833"/>
    <lineage>
        <taxon>Bacteria</taxon>
        <taxon>Pseudomonadati</taxon>
        <taxon>Pseudomonadota</taxon>
        <taxon>Gammaproteobacteria</taxon>
        <taxon>Pseudomonadales</taxon>
        <taxon>Marinobacteraceae</taxon>
        <taxon>Marinobacter</taxon>
    </lineage>
</organism>
<sequence length="620" mass="66989">MSFLKDSLPNVGAGVILSSLPLVSGLAMAEQSSVSGDATELDPIVVTATLGPRTVGESLSSVTVLDEDTVEKQAPNEFADLLRGQPGVTVVSNGAFGKNTSVYTRGTSNDSTVLLLDGIRIRSATSGGAPWQFVPKELIERVEIVRGPRSSLYGADAVGGVIQAFTLRPEAGPRGWVEAGGGSFDTRKGAAGVSLGDGVTSFSVSGVHKNTDGTELIEGGEDRGFRNSAGVARLSHTLPNGGEAGVSVFESRGNTEFEGGNTDFTLRAVGFSLDTPLSDYWRTRIDLNEARDEQETANDAFADSVFNTRTRTARWENTFTRDVHELVLGSELSSDEVKSSTGFDENSRNNAALFGQLRLNFGPTDVQVSLRGDDNEAYGREETGGVALGHAFDRSHRIRVSYGTSFRAPTFNDLYYPLETYSFGGSYAGNPDLKPEESSAVELGFSGRYPDWFWDVAAYQLDIDNLIALSDDGAGNLRPENVNEAEIRGLELGAGFERGGWRTHLALTLTDARDAGTDNRLRRRSGQGARLDIDRDINTWTLGGTLVAEGYRYDDAANTKRLPGYGTLDLRAIWRFAPDWTGKLSVTDVFDRTYATAERFDGRQYLSAGRTAMASIRYEL</sequence>
<dbReference type="PANTHER" id="PTHR30069:SF53">
    <property type="entry name" value="COLICIN I RECEPTOR-RELATED"/>
    <property type="match status" value="1"/>
</dbReference>
<keyword evidence="2 10" id="KW-0813">Transport</keyword>
<comment type="subcellular location">
    <subcellularLocation>
        <location evidence="1 10">Cell outer membrane</location>
        <topology evidence="1 10">Multi-pass membrane protein</topology>
    </subcellularLocation>
</comment>
<dbReference type="InterPro" id="IPR036942">
    <property type="entry name" value="Beta-barrel_TonB_sf"/>
</dbReference>
<dbReference type="Pfam" id="PF00593">
    <property type="entry name" value="TonB_dep_Rec_b-barrel"/>
    <property type="match status" value="1"/>
</dbReference>
<keyword evidence="9 10" id="KW-0998">Cell outer membrane</keyword>
<evidence type="ECO:0000256" key="8">
    <source>
        <dbReference type="ARBA" id="ARBA00023136"/>
    </source>
</evidence>
<keyword evidence="6" id="KW-0406">Ion transport</keyword>
<dbReference type="InterPro" id="IPR037066">
    <property type="entry name" value="Plug_dom_sf"/>
</dbReference>